<dbReference type="Pfam" id="PF14905">
    <property type="entry name" value="OMP_b-brl_3"/>
    <property type="match status" value="1"/>
</dbReference>
<dbReference type="Gene3D" id="2.60.40.10">
    <property type="entry name" value="Immunoglobulins"/>
    <property type="match status" value="1"/>
</dbReference>
<protein>
    <submittedName>
        <fullName evidence="3">Outer membrane receptor proteins, mostly Fe transport</fullName>
    </submittedName>
</protein>
<dbReference type="Proteomes" id="UP000198748">
    <property type="component" value="Unassembled WGS sequence"/>
</dbReference>
<dbReference type="PANTHER" id="PTHR40980:SF4">
    <property type="entry name" value="TONB-DEPENDENT RECEPTOR-LIKE BETA-BARREL DOMAIN-CONTAINING PROTEIN"/>
    <property type="match status" value="1"/>
</dbReference>
<feature type="domain" description="Outer membrane protein beta-barrel" evidence="2">
    <location>
        <begin position="397"/>
        <end position="802"/>
    </location>
</feature>
<keyword evidence="1" id="KW-0732">Signal</keyword>
<dbReference type="OrthoDB" id="905812at2"/>
<dbReference type="SUPFAM" id="SSF56935">
    <property type="entry name" value="Porins"/>
    <property type="match status" value="1"/>
</dbReference>
<dbReference type="EMBL" id="FNAN01000012">
    <property type="protein sequence ID" value="SDF80884.1"/>
    <property type="molecule type" value="Genomic_DNA"/>
</dbReference>
<name>A0A1G7P3T7_9BACT</name>
<dbReference type="SUPFAM" id="SSF49464">
    <property type="entry name" value="Carboxypeptidase regulatory domain-like"/>
    <property type="match status" value="1"/>
</dbReference>
<reference evidence="4" key="1">
    <citation type="submission" date="2016-10" db="EMBL/GenBank/DDBJ databases">
        <authorList>
            <person name="Varghese N."/>
            <person name="Submissions S."/>
        </authorList>
    </citation>
    <scope>NUCLEOTIDE SEQUENCE [LARGE SCALE GENOMIC DNA]</scope>
    <source>
        <strain evidence="4">DSM 25329</strain>
    </source>
</reference>
<dbReference type="Pfam" id="PF13620">
    <property type="entry name" value="CarboxypepD_reg"/>
    <property type="match status" value="1"/>
</dbReference>
<evidence type="ECO:0000313" key="3">
    <source>
        <dbReference type="EMBL" id="SDF80884.1"/>
    </source>
</evidence>
<dbReference type="AlphaFoldDB" id="A0A1G7P3T7"/>
<keyword evidence="3" id="KW-0675">Receptor</keyword>
<feature type="signal peptide" evidence="1">
    <location>
        <begin position="1"/>
        <end position="35"/>
    </location>
</feature>
<evidence type="ECO:0000259" key="2">
    <source>
        <dbReference type="Pfam" id="PF14905"/>
    </source>
</evidence>
<organism evidence="3 4">
    <name type="scientific">Dyadobacter soli</name>
    <dbReference type="NCBI Taxonomy" id="659014"/>
    <lineage>
        <taxon>Bacteria</taxon>
        <taxon>Pseudomonadati</taxon>
        <taxon>Bacteroidota</taxon>
        <taxon>Cytophagia</taxon>
        <taxon>Cytophagales</taxon>
        <taxon>Spirosomataceae</taxon>
        <taxon>Dyadobacter</taxon>
    </lineage>
</organism>
<dbReference type="STRING" id="659014.SAMN04487996_112248"/>
<evidence type="ECO:0000256" key="1">
    <source>
        <dbReference type="SAM" id="SignalP"/>
    </source>
</evidence>
<gene>
    <name evidence="3" type="ORF">SAMN04487996_112248</name>
</gene>
<dbReference type="InterPro" id="IPR041700">
    <property type="entry name" value="OMP_b-brl_3"/>
</dbReference>
<keyword evidence="4" id="KW-1185">Reference proteome</keyword>
<dbReference type="PANTHER" id="PTHR40980">
    <property type="entry name" value="PLUG DOMAIN-CONTAINING PROTEIN"/>
    <property type="match status" value="1"/>
</dbReference>
<dbReference type="InterPro" id="IPR013783">
    <property type="entry name" value="Ig-like_fold"/>
</dbReference>
<evidence type="ECO:0000313" key="4">
    <source>
        <dbReference type="Proteomes" id="UP000198748"/>
    </source>
</evidence>
<accession>A0A1G7P3T7</accession>
<feature type="chain" id="PRO_5011752705" evidence="1">
    <location>
        <begin position="36"/>
        <end position="828"/>
    </location>
</feature>
<sequence>MRSGNICLIIRSYKTAMKTLFTILTFCLINLNALAQTGNTLSGTVKGSGNENVPGATVRLLNATDSTLITGEVTDINGNFRFTNLQNNVYVLAISAMGQKDFKSTALTIDSAHSSIALPAIIMLPAKSIELGEVVVKAKKPLIEQEMDRTIVNVGSMIGSATSNTFEVLGKTPGVSVNADGEISLNGRAGVMVLIDGRSTYMSGADLAAYLKSLPGGVLDKIELMDNPPARYDAAGNAVIDIRLKKTRTGGLTGRIALGGSQGRYARSNDALNLNYNHRKLNVFANLGYSYEKNYSDDDFSRRYYNEAGALNSKVELKNDQQSAANGYNINLGMDLTATPKTVFGTIINLNGSSRKGDFSYESVQRNALNALIGSGNGSTVSNDTRNNTSINANMLHKFNYKGRELAVDANFLNYQTRGRQDLENRLFNEDENMVSRELFRYRTPSDINIYTLKADYVHPLKNKARLEGGFKSSYVDNDFVFNHYNTNEGQMVIDNRRSNHFQYRENINAAYVSGEKRWKRFGMQLGLRLENTIAKGNQLGNDSVLAMRFTQNYAKLFPSIFLNYKVNDKNAFVLMAVRRINRPNYQMLNPFVFYKDQYTYTAGNPHLIPQYQDRVELKYQHKSFLNMGLSYNRFTNVYFNTIQAKGDTFISRPDNIAQGYMVLLNTSVSGQVTAWWYNSTTLRLSRIAMKGPLYNEPLNYGTNVARLELNNFFNLGNGWNAELGGYYASRDINAQAQISGMFRVNGGIQKKIMKGKGTVAMNFEDLFHSWVYHNRSFSIRQSDYYQINRTDTQRISIALNYKFGKETFLRKRRHNNNASDDEKGRVE</sequence>
<dbReference type="InterPro" id="IPR008969">
    <property type="entry name" value="CarboxyPept-like_regulatory"/>
</dbReference>
<proteinExistence type="predicted"/>